<evidence type="ECO:0000256" key="1">
    <source>
        <dbReference type="ARBA" id="ARBA00006484"/>
    </source>
</evidence>
<dbReference type="PANTHER" id="PTHR43115:SF4">
    <property type="entry name" value="DEHYDROGENASE_REDUCTASE SDR FAMILY MEMBER 11"/>
    <property type="match status" value="1"/>
</dbReference>
<proteinExistence type="inferred from homology"/>
<dbReference type="PRINTS" id="PR00081">
    <property type="entry name" value="GDHRDH"/>
</dbReference>
<dbReference type="Gene3D" id="3.40.50.720">
    <property type="entry name" value="NAD(P)-binding Rossmann-like Domain"/>
    <property type="match status" value="1"/>
</dbReference>
<evidence type="ECO:0000256" key="2">
    <source>
        <dbReference type="ARBA" id="ARBA00023002"/>
    </source>
</evidence>
<comment type="similarity">
    <text evidence="1 3">Belongs to the short-chain dehydrogenases/reductases (SDR) family.</text>
</comment>
<name>A0A0T6BIA1_9SCAR</name>
<keyword evidence="2" id="KW-0560">Oxidoreductase</keyword>
<dbReference type="SUPFAM" id="SSF51735">
    <property type="entry name" value="NAD(P)-binding Rossmann-fold domains"/>
    <property type="match status" value="1"/>
</dbReference>
<protein>
    <submittedName>
        <fullName evidence="4">Dehydrogenase</fullName>
    </submittedName>
</protein>
<reference evidence="4 5" key="1">
    <citation type="submission" date="2015-09" db="EMBL/GenBank/DDBJ databases">
        <title>Draft genome of the scarab beetle Oryctes borbonicus.</title>
        <authorList>
            <person name="Meyer J.M."/>
            <person name="Markov G.V."/>
            <person name="Baskaran P."/>
            <person name="Herrmann M."/>
            <person name="Sommer R.J."/>
            <person name="Roedelsperger C."/>
        </authorList>
    </citation>
    <scope>NUCLEOTIDE SEQUENCE [LARGE SCALE GENOMIC DNA]</scope>
    <source>
        <strain evidence="4">OB123</strain>
        <tissue evidence="4">Whole animal</tissue>
    </source>
</reference>
<sequence>MNMSDLKDKVAIVTGASSGIGAGVAKELLQSGMKVVGLARRKAKVEELGEGYEGKLFAIEVDVTKTEDILRAFKWTQENVGPVYVLVNNAGISHVSPIGEFEIDKLEQVLQTNLLALTICTKEAVRSMKANNVDGFIININSVAGHNILSYPGLSIYTTSKHGVTAFTESIRWELANSGSQIRISSLSPGLVESEMTTSVINNHPHVKSEDIGKAVKYIITQPAAVNITELTVRPTGEVI</sequence>
<dbReference type="Proteomes" id="UP000051574">
    <property type="component" value="Unassembled WGS sequence"/>
</dbReference>
<dbReference type="FunFam" id="3.40.50.720:FF:000047">
    <property type="entry name" value="NADP-dependent L-serine/L-allo-threonine dehydrogenase"/>
    <property type="match status" value="1"/>
</dbReference>
<dbReference type="EMBL" id="LJIG01000015">
    <property type="protein sequence ID" value="KRT86925.1"/>
    <property type="molecule type" value="Genomic_DNA"/>
</dbReference>
<dbReference type="InterPro" id="IPR020904">
    <property type="entry name" value="Sc_DH/Rdtase_CS"/>
</dbReference>
<dbReference type="OrthoDB" id="6740953at2759"/>
<dbReference type="InterPro" id="IPR036291">
    <property type="entry name" value="NAD(P)-bd_dom_sf"/>
</dbReference>
<evidence type="ECO:0000313" key="4">
    <source>
        <dbReference type="EMBL" id="KRT86925.1"/>
    </source>
</evidence>
<organism evidence="4 5">
    <name type="scientific">Oryctes borbonicus</name>
    <dbReference type="NCBI Taxonomy" id="1629725"/>
    <lineage>
        <taxon>Eukaryota</taxon>
        <taxon>Metazoa</taxon>
        <taxon>Ecdysozoa</taxon>
        <taxon>Arthropoda</taxon>
        <taxon>Hexapoda</taxon>
        <taxon>Insecta</taxon>
        <taxon>Pterygota</taxon>
        <taxon>Neoptera</taxon>
        <taxon>Endopterygota</taxon>
        <taxon>Coleoptera</taxon>
        <taxon>Polyphaga</taxon>
        <taxon>Scarabaeiformia</taxon>
        <taxon>Scarabaeidae</taxon>
        <taxon>Dynastinae</taxon>
        <taxon>Oryctes</taxon>
    </lineage>
</organism>
<dbReference type="AlphaFoldDB" id="A0A0T6BIA1"/>
<dbReference type="InterPro" id="IPR002347">
    <property type="entry name" value="SDR_fam"/>
</dbReference>
<keyword evidence="5" id="KW-1185">Reference proteome</keyword>
<dbReference type="PROSITE" id="PS00061">
    <property type="entry name" value="ADH_SHORT"/>
    <property type="match status" value="1"/>
</dbReference>
<gene>
    <name evidence="4" type="ORF">AMK59_1786</name>
</gene>
<evidence type="ECO:0000313" key="5">
    <source>
        <dbReference type="Proteomes" id="UP000051574"/>
    </source>
</evidence>
<evidence type="ECO:0000256" key="3">
    <source>
        <dbReference type="RuleBase" id="RU000363"/>
    </source>
</evidence>
<dbReference type="Pfam" id="PF00106">
    <property type="entry name" value="adh_short"/>
    <property type="match status" value="1"/>
</dbReference>
<accession>A0A0T6BIA1</accession>
<dbReference type="GO" id="GO:0016616">
    <property type="term" value="F:oxidoreductase activity, acting on the CH-OH group of donors, NAD or NADP as acceptor"/>
    <property type="evidence" value="ECO:0007669"/>
    <property type="project" value="UniProtKB-ARBA"/>
</dbReference>
<comment type="caution">
    <text evidence="4">The sequence shown here is derived from an EMBL/GenBank/DDBJ whole genome shotgun (WGS) entry which is preliminary data.</text>
</comment>
<dbReference type="PANTHER" id="PTHR43115">
    <property type="entry name" value="DEHYDROGENASE/REDUCTASE SDR FAMILY MEMBER 11"/>
    <property type="match status" value="1"/>
</dbReference>
<dbReference type="PRINTS" id="PR00080">
    <property type="entry name" value="SDRFAMILY"/>
</dbReference>